<dbReference type="PROSITE" id="PS50940">
    <property type="entry name" value="CHIT_BIND_II"/>
    <property type="match status" value="1"/>
</dbReference>
<feature type="disulfide bond" evidence="14">
    <location>
        <begin position="395"/>
        <end position="404"/>
    </location>
</feature>
<keyword evidence="9 15" id="KW-0406">Ion transport</keyword>
<dbReference type="FunFam" id="2.10.25.10:FF:000255">
    <property type="entry name" value="Sushi, nidogen and EGF-like domains 1"/>
    <property type="match status" value="1"/>
</dbReference>
<feature type="domain" description="EGF-like" evidence="17">
    <location>
        <begin position="369"/>
        <end position="405"/>
    </location>
</feature>
<dbReference type="GO" id="GO:0005886">
    <property type="term" value="C:plasma membrane"/>
    <property type="evidence" value="ECO:0007669"/>
    <property type="project" value="UniProtKB-SubCell"/>
</dbReference>
<dbReference type="SUPFAM" id="SSF57196">
    <property type="entry name" value="EGF/Laminin"/>
    <property type="match status" value="8"/>
</dbReference>
<evidence type="ECO:0000256" key="15">
    <source>
        <dbReference type="RuleBase" id="RU010713"/>
    </source>
</evidence>
<feature type="disulfide bond" evidence="14">
    <location>
        <begin position="226"/>
        <end position="235"/>
    </location>
</feature>
<feature type="domain" description="EGF-like" evidence="17">
    <location>
        <begin position="332"/>
        <end position="368"/>
    </location>
</feature>
<evidence type="ECO:0000259" key="17">
    <source>
        <dbReference type="PROSITE" id="PS50026"/>
    </source>
</evidence>
<dbReference type="FunFam" id="2.10.25.10:FF:000012">
    <property type="entry name" value="Delta-like protein"/>
    <property type="match status" value="1"/>
</dbReference>
<gene>
    <name evidence="15" type="primary">inx</name>
    <name evidence="19" type="ORF">JYZ213_LOCUS32495</name>
</gene>
<comment type="caution">
    <text evidence="19">The sequence shown here is derived from an EMBL/GenBank/DDBJ whole genome shotgun (WGS) entry which is preliminary data.</text>
</comment>
<dbReference type="PROSITE" id="PS50026">
    <property type="entry name" value="EGF_3"/>
    <property type="match status" value="10"/>
</dbReference>
<dbReference type="GO" id="GO:0005509">
    <property type="term" value="F:calcium ion binding"/>
    <property type="evidence" value="ECO:0007669"/>
    <property type="project" value="InterPro"/>
</dbReference>
<evidence type="ECO:0000256" key="1">
    <source>
        <dbReference type="ARBA" id="ARBA00004651"/>
    </source>
</evidence>
<dbReference type="Gene3D" id="2.10.25.10">
    <property type="entry name" value="Laminin"/>
    <property type="match status" value="8"/>
</dbReference>
<feature type="disulfide bond" evidence="14">
    <location>
        <begin position="489"/>
        <end position="499"/>
    </location>
</feature>
<protein>
    <recommendedName>
        <fullName evidence="15">Innexin</fullName>
    </recommendedName>
</protein>
<evidence type="ECO:0000256" key="7">
    <source>
        <dbReference type="ARBA" id="ARBA00022737"/>
    </source>
</evidence>
<keyword evidence="8 15" id="KW-1133">Transmembrane helix</keyword>
<sequence>MLLSQRSLILYILATGIITVLGQQACEDFAVDETDCTKFIRCFDNVRIRFTCTAGTAWEDSLKTCVSKEQVQACKQQIKQQRKFNMDNDTIIYEADINALNSIPVGKTLAEARALGPIVTPKQYQCSLCNTGACGIVVNVVQCICGNTQCQPATTPTTVQPRNPCAPNPCLNGGQCVSLGAGFICNCPATFTGNRCEAPAPTPCQPNPCQNGGTCIPQGTSFYCQCPSTHNGYCCENRITTTTPYNPCAQSPCQNGGTCIPQGTSFYCQCPPTYNGVCCQTLITTTTPFNPCAQSPCQNGGICIPQGTSFYCQCPPTHNGFCCETLITTTTPFNPCAQAACQNGGQCIPTGNSYLCQCPTGYYGTRCESRNYCMPNPCANNGLCTQTTTGYICSCLHPYTGTNCQQIITTTTTATTTLATRAPCDGGCCCIVIPCPTIVITNPCLPNPCQNNGGCAVQNNAARCWCPDSTQGYYCQYSRTARSIASKPCNMTCYHGGQCYNDERNGGQARCSCPNEYFGANCEFVNRPKTCSPSNPCMNNGKCMTTSVGSQCNCQKGTSGILCERVEQSNDAKYCPLNCQAGGLCVFVGSTPECRCPQGRFGRLCEKKQMDILNAFHRIPQISYFGIRRDDDFADRLNYKYTVGLLIFFSIIIASKQFSNDHIQCWVPAIFTRNYEIYVSNYCWIHNTYHINISEPSIQRSREKHYVLRYYQFVPFILLIQALLYLLPRLCWRSFSRHSGIDVKNLMEAAQSLKSVKRFHKHKTIMNYLVSLIHQYVGDPRKKSKQEHSQINAYIQGIIHCVIGTTNTFNSYLLLLYLFIKILFILSTFFQLYAIRLLLEQKWTVDDTIKSFRHIFTTGVLRSNPLSKYFPKISMCDFRIIEPNSDDGHKYTVQCVLTINVYNEQIFTVLYVWMNIVLAITIYDFLSWLMFLLFPRLRYSFFVQHTRTQQGVTSIRTNMHSFVYDYLQQDGFFILRLIHSNVGDDITSNILTSLWRNYQSPEKIPSIENSIGATVSLTATGNRGLYSRSDDQNTSLFDYTKTSTNL</sequence>
<dbReference type="EMBL" id="CAJNOG010000580">
    <property type="protein sequence ID" value="CAF1304322.1"/>
    <property type="molecule type" value="Genomic_DNA"/>
</dbReference>
<dbReference type="PROSITE" id="PS51013">
    <property type="entry name" value="PANNEXIN"/>
    <property type="match status" value="1"/>
</dbReference>
<dbReference type="Proteomes" id="UP000663845">
    <property type="component" value="Unassembled WGS sequence"/>
</dbReference>
<keyword evidence="5 15" id="KW-0812">Transmembrane</keyword>
<feature type="transmembrane region" description="Helical" evidence="15">
    <location>
        <begin position="812"/>
        <end position="835"/>
    </location>
</feature>
<feature type="transmembrane region" description="Helical" evidence="15">
    <location>
        <begin position="910"/>
        <end position="934"/>
    </location>
</feature>
<evidence type="ECO:0000256" key="14">
    <source>
        <dbReference type="PROSITE-ProRule" id="PRU00076"/>
    </source>
</evidence>
<dbReference type="SMART" id="SM00181">
    <property type="entry name" value="EGF"/>
    <property type="match status" value="10"/>
</dbReference>
<dbReference type="PROSITE" id="PS00022">
    <property type="entry name" value="EGF_1"/>
    <property type="match status" value="10"/>
</dbReference>
<feature type="domain" description="EGF-like" evidence="17">
    <location>
        <begin position="440"/>
        <end position="476"/>
    </location>
</feature>
<keyword evidence="3" id="KW-1003">Cell membrane</keyword>
<evidence type="ECO:0000256" key="2">
    <source>
        <dbReference type="ARBA" id="ARBA00022448"/>
    </source>
</evidence>
<comment type="subcellular location">
    <subcellularLocation>
        <location evidence="1 15">Cell membrane</location>
        <topology evidence="1 15">Multi-pass membrane protein</topology>
    </subcellularLocation>
</comment>
<keyword evidence="7" id="KW-0677">Repeat</keyword>
<dbReference type="SMART" id="SM00179">
    <property type="entry name" value="EGF_CA"/>
    <property type="match status" value="5"/>
</dbReference>
<feature type="disulfide bond" evidence="14">
    <location>
        <begin position="513"/>
        <end position="522"/>
    </location>
</feature>
<evidence type="ECO:0000256" key="6">
    <source>
        <dbReference type="ARBA" id="ARBA00022729"/>
    </source>
</evidence>
<keyword evidence="4 14" id="KW-0245">EGF-like domain</keyword>
<feature type="disulfide bond" evidence="14">
    <location>
        <begin position="596"/>
        <end position="605"/>
    </location>
</feature>
<evidence type="ECO:0000256" key="10">
    <source>
        <dbReference type="ARBA" id="ARBA00023136"/>
    </source>
</evidence>
<comment type="function">
    <text evidence="15">Structural component of the gap junctions.</text>
</comment>
<comment type="caution">
    <text evidence="14 15">Lacks conserved residue(s) required for the propagation of feature annotation.</text>
</comment>
<feature type="disulfide bond" evidence="14">
    <location>
        <begin position="554"/>
        <end position="563"/>
    </location>
</feature>
<feature type="disulfide bond" evidence="14">
    <location>
        <begin position="575"/>
        <end position="585"/>
    </location>
</feature>
<feature type="disulfide bond" evidence="14">
    <location>
        <begin position="314"/>
        <end position="323"/>
    </location>
</feature>
<comment type="similarity">
    <text evidence="15">Belongs to the pannexin family.</text>
</comment>
<evidence type="ECO:0000256" key="4">
    <source>
        <dbReference type="ARBA" id="ARBA00022536"/>
    </source>
</evidence>
<evidence type="ECO:0000256" key="9">
    <source>
        <dbReference type="ARBA" id="ARBA00023065"/>
    </source>
</evidence>
<dbReference type="InterPro" id="IPR001881">
    <property type="entry name" value="EGF-like_Ca-bd_dom"/>
</dbReference>
<dbReference type="PRINTS" id="PR01262">
    <property type="entry name" value="INNEXIN"/>
</dbReference>
<feature type="domain" description="EGF-like" evidence="17">
    <location>
        <begin position="288"/>
        <end position="324"/>
    </location>
</feature>
<dbReference type="SMART" id="SM00494">
    <property type="entry name" value="ChtBD2"/>
    <property type="match status" value="1"/>
</dbReference>
<feature type="signal peptide" evidence="16">
    <location>
        <begin position="1"/>
        <end position="22"/>
    </location>
</feature>
<dbReference type="Pfam" id="PF12661">
    <property type="entry name" value="hEGF"/>
    <property type="match status" value="1"/>
</dbReference>
<evidence type="ECO:0000256" key="3">
    <source>
        <dbReference type="ARBA" id="ARBA00022475"/>
    </source>
</evidence>
<accession>A0A815EAP7</accession>
<feature type="domain" description="EGF-like" evidence="17">
    <location>
        <begin position="244"/>
        <end position="280"/>
    </location>
</feature>
<keyword evidence="10 15" id="KW-0472">Membrane</keyword>
<feature type="domain" description="EGF-like" evidence="17">
    <location>
        <begin position="485"/>
        <end position="523"/>
    </location>
</feature>
<feature type="domain" description="EGF-like" evidence="17">
    <location>
        <begin position="161"/>
        <end position="197"/>
    </location>
</feature>
<keyword evidence="2 15" id="KW-0813">Transport</keyword>
<feature type="disulfide bond" evidence="14">
    <location>
        <begin position="187"/>
        <end position="196"/>
    </location>
</feature>
<dbReference type="PROSITE" id="PS01186">
    <property type="entry name" value="EGF_2"/>
    <property type="match status" value="2"/>
</dbReference>
<dbReference type="CDD" id="cd00054">
    <property type="entry name" value="EGF_CA"/>
    <property type="match status" value="7"/>
</dbReference>
<keyword evidence="11 14" id="KW-1015">Disulfide bond</keyword>
<dbReference type="GO" id="GO:0034220">
    <property type="term" value="P:monoatomic ion transmembrane transport"/>
    <property type="evidence" value="ECO:0007669"/>
    <property type="project" value="UniProtKB-KW"/>
</dbReference>
<evidence type="ECO:0000256" key="8">
    <source>
        <dbReference type="ARBA" id="ARBA00022989"/>
    </source>
</evidence>
<evidence type="ECO:0000256" key="16">
    <source>
        <dbReference type="SAM" id="SignalP"/>
    </source>
</evidence>
<proteinExistence type="inferred from homology"/>
<feature type="chain" id="PRO_5032634549" description="Innexin" evidence="16">
    <location>
        <begin position="23"/>
        <end position="1046"/>
    </location>
</feature>
<keyword evidence="12" id="KW-0325">Glycoprotein</keyword>
<dbReference type="InterPro" id="IPR000742">
    <property type="entry name" value="EGF"/>
</dbReference>
<dbReference type="Pfam" id="PF00876">
    <property type="entry name" value="Innexin"/>
    <property type="match status" value="1"/>
</dbReference>
<feature type="domain" description="Chitin-binding type-2" evidence="18">
    <location>
        <begin position="23"/>
        <end position="76"/>
    </location>
</feature>
<organism evidence="19 20">
    <name type="scientific">Adineta steineri</name>
    <dbReference type="NCBI Taxonomy" id="433720"/>
    <lineage>
        <taxon>Eukaryota</taxon>
        <taxon>Metazoa</taxon>
        <taxon>Spiralia</taxon>
        <taxon>Gnathifera</taxon>
        <taxon>Rotifera</taxon>
        <taxon>Eurotatoria</taxon>
        <taxon>Bdelloidea</taxon>
        <taxon>Adinetida</taxon>
        <taxon>Adinetidae</taxon>
        <taxon>Adineta</taxon>
    </lineage>
</organism>
<reference evidence="19" key="1">
    <citation type="submission" date="2021-02" db="EMBL/GenBank/DDBJ databases">
        <authorList>
            <person name="Nowell W R."/>
        </authorList>
    </citation>
    <scope>NUCLEOTIDE SEQUENCE</scope>
</reference>
<dbReference type="GO" id="GO:0008061">
    <property type="term" value="F:chitin binding"/>
    <property type="evidence" value="ECO:0007669"/>
    <property type="project" value="InterPro"/>
</dbReference>
<evidence type="ECO:0000313" key="20">
    <source>
        <dbReference type="Proteomes" id="UP000663845"/>
    </source>
</evidence>
<feature type="disulfide bond" evidence="14">
    <location>
        <begin position="270"/>
        <end position="279"/>
    </location>
</feature>
<dbReference type="AlphaFoldDB" id="A0A815EAP7"/>
<keyword evidence="13 15" id="KW-0407">Ion channel</keyword>
<evidence type="ECO:0000256" key="12">
    <source>
        <dbReference type="ARBA" id="ARBA00023180"/>
    </source>
</evidence>
<feature type="transmembrane region" description="Helical" evidence="15">
    <location>
        <begin position="710"/>
        <end position="727"/>
    </location>
</feature>
<dbReference type="PANTHER" id="PTHR12916">
    <property type="entry name" value="CYTOCHROME C OXIDASE POLYPEPTIDE VIC-2"/>
    <property type="match status" value="1"/>
</dbReference>
<evidence type="ECO:0000256" key="13">
    <source>
        <dbReference type="ARBA" id="ARBA00023303"/>
    </source>
</evidence>
<dbReference type="GO" id="GO:0007219">
    <property type="term" value="P:Notch signaling pathway"/>
    <property type="evidence" value="ECO:0007669"/>
    <property type="project" value="TreeGrafter"/>
</dbReference>
<dbReference type="PANTHER" id="PTHR12916:SF9">
    <property type="entry name" value="NEUROGENIC LOCUS NOTCH HOMOLOG PROTEIN 1-RELATED"/>
    <property type="match status" value="1"/>
</dbReference>
<feature type="domain" description="EGF-like" evidence="17">
    <location>
        <begin position="200"/>
        <end position="236"/>
    </location>
</feature>
<dbReference type="GO" id="GO:0005921">
    <property type="term" value="C:gap junction"/>
    <property type="evidence" value="ECO:0007669"/>
    <property type="project" value="UniProtKB-UniRule"/>
</dbReference>
<evidence type="ECO:0000256" key="5">
    <source>
        <dbReference type="ARBA" id="ARBA00022692"/>
    </source>
</evidence>
<dbReference type="InterPro" id="IPR000990">
    <property type="entry name" value="Innexin"/>
</dbReference>
<dbReference type="InterPro" id="IPR013032">
    <property type="entry name" value="EGF-like_CS"/>
</dbReference>
<feature type="domain" description="EGF-like" evidence="17">
    <location>
        <begin position="527"/>
        <end position="564"/>
    </location>
</feature>
<evidence type="ECO:0000256" key="11">
    <source>
        <dbReference type="ARBA" id="ARBA00023157"/>
    </source>
</evidence>
<feature type="domain" description="EGF-like" evidence="17">
    <location>
        <begin position="571"/>
        <end position="606"/>
    </location>
</feature>
<feature type="disulfide bond" evidence="14">
    <location>
        <begin position="466"/>
        <end position="475"/>
    </location>
</feature>
<dbReference type="GO" id="GO:0005576">
    <property type="term" value="C:extracellular region"/>
    <property type="evidence" value="ECO:0007669"/>
    <property type="project" value="InterPro"/>
</dbReference>
<evidence type="ECO:0000313" key="19">
    <source>
        <dbReference type="EMBL" id="CAF1304322.1"/>
    </source>
</evidence>
<dbReference type="InterPro" id="IPR036508">
    <property type="entry name" value="Chitin-bd_dom_sf"/>
</dbReference>
<dbReference type="GO" id="GO:0005112">
    <property type="term" value="F:Notch binding"/>
    <property type="evidence" value="ECO:0007669"/>
    <property type="project" value="TreeGrafter"/>
</dbReference>
<name>A0A815EAP7_9BILA</name>
<keyword evidence="6 16" id="KW-0732">Signal</keyword>
<evidence type="ECO:0000259" key="18">
    <source>
        <dbReference type="PROSITE" id="PS50940"/>
    </source>
</evidence>
<dbReference type="InterPro" id="IPR002557">
    <property type="entry name" value="Chitin-bd_dom"/>
</dbReference>
<feature type="disulfide bond" evidence="14">
    <location>
        <begin position="358"/>
        <end position="367"/>
    </location>
</feature>
<dbReference type="SUPFAM" id="SSF57625">
    <property type="entry name" value="Invertebrate chitin-binding proteins"/>
    <property type="match status" value="1"/>
</dbReference>
<dbReference type="Pfam" id="PF00008">
    <property type="entry name" value="EGF"/>
    <property type="match status" value="6"/>
</dbReference>